<feature type="compositionally biased region" description="Polar residues" evidence="1">
    <location>
        <begin position="756"/>
        <end position="768"/>
    </location>
</feature>
<feature type="compositionally biased region" description="Basic and acidic residues" evidence="1">
    <location>
        <begin position="83"/>
        <end position="103"/>
    </location>
</feature>
<protein>
    <submittedName>
        <fullName evidence="2">Oidioi.mRNA.OKI2018_I69.PAR.g12029.t1.cds</fullName>
    </submittedName>
</protein>
<feature type="region of interest" description="Disordered" evidence="1">
    <location>
        <begin position="753"/>
        <end position="789"/>
    </location>
</feature>
<proteinExistence type="predicted"/>
<feature type="compositionally biased region" description="Low complexity" evidence="1">
    <location>
        <begin position="113"/>
        <end position="129"/>
    </location>
</feature>
<gene>
    <name evidence="2" type="ORF">OKIOD_LOCUS3587</name>
</gene>
<feature type="region of interest" description="Disordered" evidence="1">
    <location>
        <begin position="83"/>
        <end position="231"/>
    </location>
</feature>
<reference evidence="2 3" key="1">
    <citation type="submission" date="2021-04" db="EMBL/GenBank/DDBJ databases">
        <authorList>
            <person name="Bliznina A."/>
        </authorList>
    </citation>
    <scope>NUCLEOTIDE SEQUENCE [LARGE SCALE GENOMIC DNA]</scope>
</reference>
<feature type="compositionally biased region" description="Acidic residues" evidence="1">
    <location>
        <begin position="164"/>
        <end position="176"/>
    </location>
</feature>
<dbReference type="EMBL" id="OU015568">
    <property type="protein sequence ID" value="CAG5088970.1"/>
    <property type="molecule type" value="Genomic_DNA"/>
</dbReference>
<feature type="compositionally biased region" description="Polar residues" evidence="1">
    <location>
        <begin position="400"/>
        <end position="413"/>
    </location>
</feature>
<feature type="region of interest" description="Disordered" evidence="1">
    <location>
        <begin position="281"/>
        <end position="302"/>
    </location>
</feature>
<feature type="compositionally biased region" description="Low complexity" evidence="1">
    <location>
        <begin position="138"/>
        <end position="149"/>
    </location>
</feature>
<evidence type="ECO:0000313" key="3">
    <source>
        <dbReference type="Proteomes" id="UP001158576"/>
    </source>
</evidence>
<organism evidence="2 3">
    <name type="scientific">Oikopleura dioica</name>
    <name type="common">Tunicate</name>
    <dbReference type="NCBI Taxonomy" id="34765"/>
    <lineage>
        <taxon>Eukaryota</taxon>
        <taxon>Metazoa</taxon>
        <taxon>Chordata</taxon>
        <taxon>Tunicata</taxon>
        <taxon>Appendicularia</taxon>
        <taxon>Copelata</taxon>
        <taxon>Oikopleuridae</taxon>
        <taxon>Oikopleura</taxon>
    </lineage>
</organism>
<accession>A0ABN7S226</accession>
<evidence type="ECO:0000313" key="2">
    <source>
        <dbReference type="EMBL" id="CAG5088970.1"/>
    </source>
</evidence>
<sequence length="789" mass="87934">MIRNILLLKLASGAPLPPETTAPASIETFTLAAQELQTTAESIDDFLENVETDTTPATNSEDDVFITTPQTDLDEIEKMLTEDQISQDHELQQIEELEKLDADDKTEEDTTEAPETTTTTTTESNTTTSKDSEEESTTTKAPETTKTASQKSEENEDAISNNLEESENIENQEETEVPSNAIESIENPETETEESPEEPIDTEEVETEEVVEETDVAEAEVPAENEPIESVPEEIIQAPEAQEIQEVPEVVQESIAPESHIEENEIVQEQLPEDNTEILISETSEKQEEPETESVPETKELSQEEILAQALISAMKSSGGLDIQNSIQALLNLQQANQQPAAEESKVEETVEQPIEEPAPVEKLSESVAEEPTVDKQEEITEQEPSVADEEPVAQESLEQENQPSAIQLTNELQPIPVNEAPEAAEISEVQEPSESVAEEEAPVISSDESTGEEEPQNEASEVVAENPEVSDLLAKSEQKIEGFDGLSEAQKAQILAFIKNSVLPGKDEESPVISDERMEDDGENNEIIPEQIDDPADTGFGSPEDVVQPPTILNSPADIQPEKIDSSLYEENTGGKVVEYDDDEYNNLNEVEYVEPDAKELMSWEKESNPTEMPKVEKMRTPPPAIFKHYEQEPQYDSLKAAGSRDHYIDIQTELESSGDHSEIIEEIFQDKPNEIDSIFDAPPVELPERSKLQVEDLIAQKQQDLHEDKYRALEREEEENTKTSHKGWMVFMMVIGILFIATTRRKVRRLMPASNRQRASSFSSRQKGPLIAEKRASDDPWDWGKGD</sequence>
<feature type="region of interest" description="Disordered" evidence="1">
    <location>
        <begin position="506"/>
        <end position="577"/>
    </location>
</feature>
<feature type="compositionally biased region" description="Acidic residues" evidence="1">
    <location>
        <begin position="186"/>
        <end position="227"/>
    </location>
</feature>
<feature type="compositionally biased region" description="Basic and acidic residues" evidence="1">
    <location>
        <begin position="774"/>
        <end position="789"/>
    </location>
</feature>
<evidence type="ECO:0000256" key="1">
    <source>
        <dbReference type="SAM" id="MobiDB-lite"/>
    </source>
</evidence>
<keyword evidence="3" id="KW-1185">Reference proteome</keyword>
<dbReference type="Proteomes" id="UP001158576">
    <property type="component" value="Chromosome PAR"/>
</dbReference>
<feature type="region of interest" description="Disordered" evidence="1">
    <location>
        <begin position="335"/>
        <end position="477"/>
    </location>
</feature>
<name>A0ABN7S226_OIKDI</name>